<evidence type="ECO:0000259" key="2">
    <source>
        <dbReference type="Pfam" id="PF20178"/>
    </source>
</evidence>
<dbReference type="Pfam" id="PF20178">
    <property type="entry name" value="ToxA_N"/>
    <property type="match status" value="1"/>
</dbReference>
<evidence type="ECO:0000313" key="4">
    <source>
        <dbReference type="Proteomes" id="UP000620046"/>
    </source>
</evidence>
<name>A0ABQ1FSK8_9GAMM</name>
<dbReference type="EMBL" id="BMJA01000001">
    <property type="protein sequence ID" value="GGA27624.1"/>
    <property type="molecule type" value="Genomic_DNA"/>
</dbReference>
<accession>A0ABQ1FSK8</accession>
<evidence type="ECO:0000256" key="1">
    <source>
        <dbReference type="SAM" id="MobiDB-lite"/>
    </source>
</evidence>
<feature type="region of interest" description="Disordered" evidence="1">
    <location>
        <begin position="528"/>
        <end position="601"/>
    </location>
</feature>
<feature type="compositionally biased region" description="Basic and acidic residues" evidence="1">
    <location>
        <begin position="577"/>
        <end position="591"/>
    </location>
</feature>
<proteinExistence type="predicted"/>
<evidence type="ECO:0000313" key="3">
    <source>
        <dbReference type="EMBL" id="GGA27624.1"/>
    </source>
</evidence>
<dbReference type="InterPro" id="IPR046673">
    <property type="entry name" value="ToxA_N"/>
</dbReference>
<dbReference type="Proteomes" id="UP000620046">
    <property type="component" value="Unassembled WGS sequence"/>
</dbReference>
<organism evidence="3 4">
    <name type="scientific">Dyella nitratireducens</name>
    <dbReference type="NCBI Taxonomy" id="1849580"/>
    <lineage>
        <taxon>Bacteria</taxon>
        <taxon>Pseudomonadati</taxon>
        <taxon>Pseudomonadota</taxon>
        <taxon>Gammaproteobacteria</taxon>
        <taxon>Lysobacterales</taxon>
        <taxon>Rhodanobacteraceae</taxon>
        <taxon>Dyella</taxon>
    </lineage>
</organism>
<gene>
    <name evidence="3" type="ORF">GCM10010981_15460</name>
</gene>
<keyword evidence="4" id="KW-1185">Reference proteome</keyword>
<protein>
    <recommendedName>
        <fullName evidence="2">Dermonecrotic toxin N-terminal domain-containing protein</fullName>
    </recommendedName>
</protein>
<feature type="domain" description="Dermonecrotic toxin N-terminal" evidence="2">
    <location>
        <begin position="16"/>
        <end position="270"/>
    </location>
</feature>
<feature type="compositionally biased region" description="Low complexity" evidence="1">
    <location>
        <begin position="556"/>
        <end position="567"/>
    </location>
</feature>
<sequence length="998" mass="111399">MQQNTEIKHQHTSLLKAYPFLPTQARARMQKWVDETYGSDHDVTQLYLVRYGKDPHGHPSGNNPALDQEGAPAVTIPLWEVLQNNMPNSSLIGNDYSANRREYKIIDASDRGKKYDDAKSVLDPEKLYQTKGNVNFKVDLAKDIDQFYDVHKVDAPEWAKQRALTQLEVQHRTGQLSEDRYKGLKTVLETGKGGKIYTLSMGDNTTGGSGRFAFDFTLAGGMRIELDSGENFTYLPKEKQPYQAFDNALDAIESVRKHGRSRQEAREFVSKYRSLLGDPSMENPLAIKDMQNATPDAVFRRSHGNYLQLMHGKERDITHDPFGELTKASHDNDSQDAWDGIKSNTDISRATFEKWGGAGLLILSTLPIGLEGVGAVGQGVRNTLGRLAGEGSEEVAGAAETAATAAGRGGAEGVAEGAASEASKGAAMATGDGNLGVIDELEHINHPPSGVAPSNLSSLKAEVDPGKLALNKERGVYQLPGATTLGGDDREFVIHEKAAYQLAPGQGENRIIVDPRWPNHVTGGVPVKLDGKGGVEQFLQGSPGLKGGADDPPQPSTSSQARPSTSSNQGAQTLTQRDMESARNYRAEDGSRPYATGPNGTVSHWDLERFRQYWKDETYAWYFAGEDGSHPFRLASGRGDGAAYQRYMNNEARARTIMDEHSRPRFVKDNGSVDMDAYRDNEMKLQASNYWDYWGRRVYSAEFNGGMVNVDDYKARMNKFQQARKFTNEQGEQPFIKSNGDTDDARYRKTSAKELESIQRNTGNIRVEQPQAAASSEPAYMQDARKVLDDKGNPRFVRHDNSVDMRAYGQYRWDERYIFNDNYVRGNQKFMRGREPDVDGYREYKANETRARNFTDGLGERPFRRADNSGDVNRYLRFMGQHDQQFLKEQAALNYTEDGISYPFDRGGVPDTQGYEERMALETEARLYTDINGEHRFDRGSTVDIAGYQYYRDAEIEGRNLYGDGEDNPFILQDDIGSMDVDAYIAHRESSGNASKQP</sequence>
<reference evidence="4" key="1">
    <citation type="journal article" date="2019" name="Int. J. Syst. Evol. Microbiol.">
        <title>The Global Catalogue of Microorganisms (GCM) 10K type strain sequencing project: providing services to taxonomists for standard genome sequencing and annotation.</title>
        <authorList>
            <consortium name="The Broad Institute Genomics Platform"/>
            <consortium name="The Broad Institute Genome Sequencing Center for Infectious Disease"/>
            <person name="Wu L."/>
            <person name="Ma J."/>
        </authorList>
    </citation>
    <scope>NUCLEOTIDE SEQUENCE [LARGE SCALE GENOMIC DNA]</scope>
    <source>
        <strain evidence="4">CGMCC 1.15439</strain>
    </source>
</reference>
<comment type="caution">
    <text evidence="3">The sequence shown here is derived from an EMBL/GenBank/DDBJ whole genome shotgun (WGS) entry which is preliminary data.</text>
</comment>